<keyword evidence="12" id="KW-0472">Membrane</keyword>
<dbReference type="PROSITE" id="PS51178">
    <property type="entry name" value="PASTA"/>
    <property type="match status" value="4"/>
</dbReference>
<dbReference type="InterPro" id="IPR005543">
    <property type="entry name" value="PASTA_dom"/>
</dbReference>
<evidence type="ECO:0000313" key="16">
    <source>
        <dbReference type="Proteomes" id="UP000652354"/>
    </source>
</evidence>
<feature type="region of interest" description="Disordered" evidence="11">
    <location>
        <begin position="676"/>
        <end position="731"/>
    </location>
</feature>
<feature type="region of interest" description="Disordered" evidence="11">
    <location>
        <begin position="316"/>
        <end position="348"/>
    </location>
</feature>
<evidence type="ECO:0000259" key="14">
    <source>
        <dbReference type="PROSITE" id="PS51178"/>
    </source>
</evidence>
<accession>A0A919Q3B7</accession>
<name>A0A919Q3B7_9MICO</name>
<dbReference type="InterPro" id="IPR008271">
    <property type="entry name" value="Ser/Thr_kinase_AS"/>
</dbReference>
<dbReference type="GO" id="GO:0045717">
    <property type="term" value="P:negative regulation of fatty acid biosynthetic process"/>
    <property type="evidence" value="ECO:0007669"/>
    <property type="project" value="UniProtKB-ARBA"/>
</dbReference>
<dbReference type="GO" id="GO:0004674">
    <property type="term" value="F:protein serine/threonine kinase activity"/>
    <property type="evidence" value="ECO:0007669"/>
    <property type="project" value="UniProtKB-KW"/>
</dbReference>
<keyword evidence="3" id="KW-0808">Transferase</keyword>
<dbReference type="FunFam" id="3.30.200.20:FF:000035">
    <property type="entry name" value="Serine/threonine protein kinase Stk1"/>
    <property type="match status" value="1"/>
</dbReference>
<dbReference type="Pfam" id="PF03793">
    <property type="entry name" value="PASTA"/>
    <property type="match status" value="4"/>
</dbReference>
<dbReference type="CDD" id="cd14014">
    <property type="entry name" value="STKc_PknB_like"/>
    <property type="match status" value="1"/>
</dbReference>
<evidence type="ECO:0000256" key="12">
    <source>
        <dbReference type="SAM" id="Phobius"/>
    </source>
</evidence>
<dbReference type="SMART" id="SM00740">
    <property type="entry name" value="PASTA"/>
    <property type="match status" value="4"/>
</dbReference>
<dbReference type="InterPro" id="IPR011009">
    <property type="entry name" value="Kinase-like_dom_sf"/>
</dbReference>
<keyword evidence="12" id="KW-1133">Transmembrane helix</keyword>
<feature type="compositionally biased region" description="Acidic residues" evidence="11">
    <location>
        <begin position="719"/>
        <end position="731"/>
    </location>
</feature>
<dbReference type="SMART" id="SM00220">
    <property type="entry name" value="S_TKc"/>
    <property type="match status" value="1"/>
</dbReference>
<gene>
    <name evidence="15" type="ORF">Dac01nite_08780</name>
</gene>
<keyword evidence="6 15" id="KW-0418">Kinase</keyword>
<dbReference type="EC" id="2.7.11.1" evidence="1"/>
<reference evidence="15" key="1">
    <citation type="submission" date="2021-01" db="EMBL/GenBank/DDBJ databases">
        <title>Whole genome shotgun sequence of Demequina activiva NBRC 110675.</title>
        <authorList>
            <person name="Komaki H."/>
            <person name="Tamura T."/>
        </authorList>
    </citation>
    <scope>NUCLEOTIDE SEQUENCE</scope>
    <source>
        <strain evidence="15">NBRC 110675</strain>
    </source>
</reference>
<dbReference type="Gene3D" id="1.10.510.10">
    <property type="entry name" value="Transferase(Phosphotransferase) domain 1"/>
    <property type="match status" value="1"/>
</dbReference>
<dbReference type="PROSITE" id="PS00107">
    <property type="entry name" value="PROTEIN_KINASE_ATP"/>
    <property type="match status" value="1"/>
</dbReference>
<dbReference type="NCBIfam" id="NF033483">
    <property type="entry name" value="PknB_PASTA_kin"/>
    <property type="match status" value="1"/>
</dbReference>
<evidence type="ECO:0000256" key="9">
    <source>
        <dbReference type="ARBA" id="ARBA00048679"/>
    </source>
</evidence>
<evidence type="ECO:0000256" key="5">
    <source>
        <dbReference type="ARBA" id="ARBA00022741"/>
    </source>
</evidence>
<evidence type="ECO:0000256" key="2">
    <source>
        <dbReference type="ARBA" id="ARBA00022527"/>
    </source>
</evidence>
<keyword evidence="5 10" id="KW-0547">Nucleotide-binding</keyword>
<organism evidence="15 16">
    <name type="scientific">Demequina activiva</name>
    <dbReference type="NCBI Taxonomy" id="1582364"/>
    <lineage>
        <taxon>Bacteria</taxon>
        <taxon>Bacillati</taxon>
        <taxon>Actinomycetota</taxon>
        <taxon>Actinomycetes</taxon>
        <taxon>Micrococcales</taxon>
        <taxon>Demequinaceae</taxon>
        <taxon>Demequina</taxon>
    </lineage>
</organism>
<feature type="domain" description="PASTA" evidence="14">
    <location>
        <begin position="426"/>
        <end position="486"/>
    </location>
</feature>
<keyword evidence="4" id="KW-0677">Repeat</keyword>
<dbReference type="Gene3D" id="3.30.10.20">
    <property type="match status" value="4"/>
</dbReference>
<evidence type="ECO:0000259" key="13">
    <source>
        <dbReference type="PROSITE" id="PS50011"/>
    </source>
</evidence>
<proteinExistence type="predicted"/>
<dbReference type="CDD" id="cd06577">
    <property type="entry name" value="PASTA_pknB"/>
    <property type="match status" value="4"/>
</dbReference>
<feature type="transmembrane region" description="Helical" evidence="12">
    <location>
        <begin position="395"/>
        <end position="417"/>
    </location>
</feature>
<evidence type="ECO:0000256" key="7">
    <source>
        <dbReference type="ARBA" id="ARBA00022840"/>
    </source>
</evidence>
<keyword evidence="12" id="KW-0812">Transmembrane</keyword>
<feature type="binding site" evidence="10">
    <location>
        <position position="41"/>
    </location>
    <ligand>
        <name>ATP</name>
        <dbReference type="ChEBI" id="CHEBI:30616"/>
    </ligand>
</feature>
<dbReference type="PROSITE" id="PS50011">
    <property type="entry name" value="PROTEIN_KINASE_DOM"/>
    <property type="match status" value="1"/>
</dbReference>
<evidence type="ECO:0000256" key="6">
    <source>
        <dbReference type="ARBA" id="ARBA00022777"/>
    </source>
</evidence>
<dbReference type="SUPFAM" id="SSF56112">
    <property type="entry name" value="Protein kinase-like (PK-like)"/>
    <property type="match status" value="1"/>
</dbReference>
<comment type="catalytic activity">
    <reaction evidence="9">
        <text>L-seryl-[protein] + ATP = O-phospho-L-seryl-[protein] + ADP + H(+)</text>
        <dbReference type="Rhea" id="RHEA:17989"/>
        <dbReference type="Rhea" id="RHEA-COMP:9863"/>
        <dbReference type="Rhea" id="RHEA-COMP:11604"/>
        <dbReference type="ChEBI" id="CHEBI:15378"/>
        <dbReference type="ChEBI" id="CHEBI:29999"/>
        <dbReference type="ChEBI" id="CHEBI:30616"/>
        <dbReference type="ChEBI" id="CHEBI:83421"/>
        <dbReference type="ChEBI" id="CHEBI:456216"/>
        <dbReference type="EC" id="2.7.11.1"/>
    </reaction>
</comment>
<dbReference type="Proteomes" id="UP000652354">
    <property type="component" value="Unassembled WGS sequence"/>
</dbReference>
<evidence type="ECO:0000313" key="15">
    <source>
        <dbReference type="EMBL" id="GIG54126.1"/>
    </source>
</evidence>
<evidence type="ECO:0000256" key="4">
    <source>
        <dbReference type="ARBA" id="ARBA00022737"/>
    </source>
</evidence>
<evidence type="ECO:0000256" key="11">
    <source>
        <dbReference type="SAM" id="MobiDB-lite"/>
    </source>
</evidence>
<dbReference type="InterPro" id="IPR000719">
    <property type="entry name" value="Prot_kinase_dom"/>
</dbReference>
<dbReference type="SUPFAM" id="SSF54184">
    <property type="entry name" value="Penicillin-binding protein 2x (pbp-2x), c-terminal domain"/>
    <property type="match status" value="1"/>
</dbReference>
<dbReference type="FunFam" id="1.10.510.10:FF:000021">
    <property type="entry name" value="Serine/threonine protein kinase"/>
    <property type="match status" value="1"/>
</dbReference>
<sequence length="731" mass="76008">MNDDAKILAGRYEVGELIGRGGMAEVHIGYDTRLGRTVAIKILRADLARDPSFQTRFRREAQAAAGLNHPAIVAVYDTGEDASRTAEGAHQAVPFIVMEYVEGHTVRDILKGDVAAPIDEAIEITTGVLTALDYAHHAGLVHRDIKPANIMLTPTGAVKVMDFGIARALADAGNTMTQTQAVVGTAQYLSPEQARGETVDARSDLYSAGCVLFELLTGRPPFVGDSPVSVAYQHVREEAPKPSDFASDVPAELDQVVLRSLAKNRDHRYATAQEFLGDLRAVMAGGPLSPSTGAIAVGSAAFGAGAAGVAAAASAGTGENPQLSPEDIEDQPTQAMPAQPGGPETGETQVMTSAGAPWAAVGAGAAAVPPPQSSMVDVVDEHDLEDDEDARRRKLILWISLGAAALIAIILLLWLFLRDSGPEEPTTQTATIPNVVGMEEDEARAELEELGFVVESEPEPSQDLAEGLVTRTDPPVGDELTWTVDGEAQAIAMGATASAPASGPPTVTIFVSAGPDSVTIPSVRGMEQADAISRLEEAGLTVASVEQEDDPDLEANRVTKVEPAEGEEVPAGSSVTLFVSSGQVELPDLVGQDEDAARAALTEIGLIPDFTDVEDTSVAEGTVLSQSPGAGRVPQRSTVQLEVAVAPSTVAVPDVTGLGKAEAERQLGTQDLTFTYAPDQFDPNIPSGSVKSQNPNGGTQVAPGTQVTLVLSKGPEPAPDPDPEVSEEPGG</sequence>
<dbReference type="Pfam" id="PF00069">
    <property type="entry name" value="Pkinase"/>
    <property type="match status" value="1"/>
</dbReference>
<keyword evidence="16" id="KW-1185">Reference proteome</keyword>
<feature type="domain" description="PASTA" evidence="14">
    <location>
        <begin position="582"/>
        <end position="645"/>
    </location>
</feature>
<feature type="domain" description="PASTA" evidence="14">
    <location>
        <begin position="646"/>
        <end position="713"/>
    </location>
</feature>
<dbReference type="PANTHER" id="PTHR43289:SF6">
    <property type="entry name" value="SERINE_THREONINE-PROTEIN KINASE NEKL-3"/>
    <property type="match status" value="1"/>
</dbReference>
<protein>
    <recommendedName>
        <fullName evidence="1">non-specific serine/threonine protein kinase</fullName>
        <ecNumber evidence="1">2.7.11.1</ecNumber>
    </recommendedName>
</protein>
<keyword evidence="7 10" id="KW-0067">ATP-binding</keyword>
<evidence type="ECO:0000256" key="10">
    <source>
        <dbReference type="PROSITE-ProRule" id="PRU10141"/>
    </source>
</evidence>
<dbReference type="RefSeq" id="WP_203653622.1">
    <property type="nucleotide sequence ID" value="NZ_BONR01000001.1"/>
</dbReference>
<dbReference type="InterPro" id="IPR017441">
    <property type="entry name" value="Protein_kinase_ATP_BS"/>
</dbReference>
<dbReference type="AlphaFoldDB" id="A0A919Q3B7"/>
<dbReference type="EMBL" id="BONR01000001">
    <property type="protein sequence ID" value="GIG54126.1"/>
    <property type="molecule type" value="Genomic_DNA"/>
</dbReference>
<dbReference type="PANTHER" id="PTHR43289">
    <property type="entry name" value="MITOGEN-ACTIVATED PROTEIN KINASE KINASE KINASE 20-RELATED"/>
    <property type="match status" value="1"/>
</dbReference>
<evidence type="ECO:0000256" key="8">
    <source>
        <dbReference type="ARBA" id="ARBA00047899"/>
    </source>
</evidence>
<dbReference type="Gene3D" id="3.30.200.20">
    <property type="entry name" value="Phosphorylase Kinase, domain 1"/>
    <property type="match status" value="1"/>
</dbReference>
<feature type="domain" description="Protein kinase" evidence="13">
    <location>
        <begin position="12"/>
        <end position="283"/>
    </location>
</feature>
<dbReference type="GO" id="GO:0005524">
    <property type="term" value="F:ATP binding"/>
    <property type="evidence" value="ECO:0007669"/>
    <property type="project" value="UniProtKB-UniRule"/>
</dbReference>
<feature type="domain" description="PASTA" evidence="14">
    <location>
        <begin position="514"/>
        <end position="581"/>
    </location>
</feature>
<evidence type="ECO:0000256" key="3">
    <source>
        <dbReference type="ARBA" id="ARBA00022679"/>
    </source>
</evidence>
<feature type="compositionally biased region" description="Polar residues" evidence="11">
    <location>
        <begin position="686"/>
        <end position="709"/>
    </location>
</feature>
<dbReference type="PROSITE" id="PS00108">
    <property type="entry name" value="PROTEIN_KINASE_ST"/>
    <property type="match status" value="1"/>
</dbReference>
<comment type="caution">
    <text evidence="15">The sequence shown here is derived from an EMBL/GenBank/DDBJ whole genome shotgun (WGS) entry which is preliminary data.</text>
</comment>
<keyword evidence="2" id="KW-0723">Serine/threonine-protein kinase</keyword>
<evidence type="ECO:0000256" key="1">
    <source>
        <dbReference type="ARBA" id="ARBA00012513"/>
    </source>
</evidence>
<comment type="catalytic activity">
    <reaction evidence="8">
        <text>L-threonyl-[protein] + ATP = O-phospho-L-threonyl-[protein] + ADP + H(+)</text>
        <dbReference type="Rhea" id="RHEA:46608"/>
        <dbReference type="Rhea" id="RHEA-COMP:11060"/>
        <dbReference type="Rhea" id="RHEA-COMP:11605"/>
        <dbReference type="ChEBI" id="CHEBI:15378"/>
        <dbReference type="ChEBI" id="CHEBI:30013"/>
        <dbReference type="ChEBI" id="CHEBI:30616"/>
        <dbReference type="ChEBI" id="CHEBI:61977"/>
        <dbReference type="ChEBI" id="CHEBI:456216"/>
        <dbReference type="EC" id="2.7.11.1"/>
    </reaction>
</comment>